<evidence type="ECO:0000313" key="1">
    <source>
        <dbReference type="EMBL" id="KKN91143.1"/>
    </source>
</evidence>
<accession>A0A0F9XGV1</accession>
<proteinExistence type="predicted"/>
<comment type="caution">
    <text evidence="1">The sequence shown here is derived from an EMBL/GenBank/DDBJ whole genome shotgun (WGS) entry which is preliminary data.</text>
</comment>
<dbReference type="AlphaFoldDB" id="A0A0F9XGV1"/>
<sequence>MNITGWLHLEDGGDGSAIPHFFGTREEAQKSADDEMEEFKQALGENVIEFKIEVDNNGRIIRSSCNYKDLR</sequence>
<gene>
    <name evidence="1" type="ORF">LCGC14_0220080</name>
</gene>
<organism evidence="1">
    <name type="scientific">marine sediment metagenome</name>
    <dbReference type="NCBI Taxonomy" id="412755"/>
    <lineage>
        <taxon>unclassified sequences</taxon>
        <taxon>metagenomes</taxon>
        <taxon>ecological metagenomes</taxon>
    </lineage>
</organism>
<dbReference type="EMBL" id="LAZR01000105">
    <property type="protein sequence ID" value="KKN91143.1"/>
    <property type="molecule type" value="Genomic_DNA"/>
</dbReference>
<protein>
    <submittedName>
        <fullName evidence="1">Uncharacterized protein</fullName>
    </submittedName>
</protein>
<name>A0A0F9XGV1_9ZZZZ</name>
<reference evidence="1" key="1">
    <citation type="journal article" date="2015" name="Nature">
        <title>Complex archaea that bridge the gap between prokaryotes and eukaryotes.</title>
        <authorList>
            <person name="Spang A."/>
            <person name="Saw J.H."/>
            <person name="Jorgensen S.L."/>
            <person name="Zaremba-Niedzwiedzka K."/>
            <person name="Martijn J."/>
            <person name="Lind A.E."/>
            <person name="van Eijk R."/>
            <person name="Schleper C."/>
            <person name="Guy L."/>
            <person name="Ettema T.J."/>
        </authorList>
    </citation>
    <scope>NUCLEOTIDE SEQUENCE</scope>
</reference>